<keyword evidence="2" id="KW-1185">Reference proteome</keyword>
<dbReference type="EMBL" id="CM044706">
    <property type="protein sequence ID" value="KAI5658310.1"/>
    <property type="molecule type" value="Genomic_DNA"/>
</dbReference>
<name>A0ACC0ADG0_CATRO</name>
<accession>A0ACC0ADG0</accession>
<organism evidence="1 2">
    <name type="scientific">Catharanthus roseus</name>
    <name type="common">Madagascar periwinkle</name>
    <name type="synonym">Vinca rosea</name>
    <dbReference type="NCBI Taxonomy" id="4058"/>
    <lineage>
        <taxon>Eukaryota</taxon>
        <taxon>Viridiplantae</taxon>
        <taxon>Streptophyta</taxon>
        <taxon>Embryophyta</taxon>
        <taxon>Tracheophyta</taxon>
        <taxon>Spermatophyta</taxon>
        <taxon>Magnoliopsida</taxon>
        <taxon>eudicotyledons</taxon>
        <taxon>Gunneridae</taxon>
        <taxon>Pentapetalae</taxon>
        <taxon>asterids</taxon>
        <taxon>lamiids</taxon>
        <taxon>Gentianales</taxon>
        <taxon>Apocynaceae</taxon>
        <taxon>Rauvolfioideae</taxon>
        <taxon>Vinceae</taxon>
        <taxon>Catharanthinae</taxon>
        <taxon>Catharanthus</taxon>
    </lineage>
</organism>
<evidence type="ECO:0000313" key="2">
    <source>
        <dbReference type="Proteomes" id="UP001060085"/>
    </source>
</evidence>
<gene>
    <name evidence="1" type="ORF">M9H77_27103</name>
</gene>
<sequence length="164" mass="18292">MAITHERQQGCGTSMSQAMMAQRSGGKNTMQLQQLGQVQMSNMSQANAINVMNFQHNGSGNKKFGNKKKAFHCTFCKNSGHTVIDAIKKHGYPPNHKFKEMNNMIQSGGLSSPVAHSKSSSSVISNLSSDQYESLIYLPKYSDWESNIHKGTRRWIMSHYAAFD</sequence>
<comment type="caution">
    <text evidence="1">The sequence shown here is derived from an EMBL/GenBank/DDBJ whole genome shotgun (WGS) entry which is preliminary data.</text>
</comment>
<proteinExistence type="predicted"/>
<dbReference type="Proteomes" id="UP001060085">
    <property type="component" value="Linkage Group LG06"/>
</dbReference>
<reference evidence="2" key="1">
    <citation type="journal article" date="2023" name="Nat. Plants">
        <title>Single-cell RNA sequencing provides a high-resolution roadmap for understanding the multicellular compartmentation of specialized metabolism.</title>
        <authorList>
            <person name="Sun S."/>
            <person name="Shen X."/>
            <person name="Li Y."/>
            <person name="Li Y."/>
            <person name="Wang S."/>
            <person name="Li R."/>
            <person name="Zhang H."/>
            <person name="Shen G."/>
            <person name="Guo B."/>
            <person name="Wei J."/>
            <person name="Xu J."/>
            <person name="St-Pierre B."/>
            <person name="Chen S."/>
            <person name="Sun C."/>
        </authorList>
    </citation>
    <scope>NUCLEOTIDE SEQUENCE [LARGE SCALE GENOMIC DNA]</scope>
</reference>
<protein>
    <submittedName>
        <fullName evidence="1">Uncharacterized protein</fullName>
    </submittedName>
</protein>
<evidence type="ECO:0000313" key="1">
    <source>
        <dbReference type="EMBL" id="KAI5658310.1"/>
    </source>
</evidence>